<dbReference type="PANTHER" id="PTHR43476">
    <property type="entry name" value="3-(3-HYDROXY-PHENYL)PROPIONATE/3-HYDROXYCINNAMIC ACID HYDROXYLASE"/>
    <property type="match status" value="1"/>
</dbReference>
<dbReference type="KEGG" id="afs:AFR_11680"/>
<accession>U5VY43</accession>
<dbReference type="GO" id="GO:0071949">
    <property type="term" value="F:FAD binding"/>
    <property type="evidence" value="ECO:0007669"/>
    <property type="project" value="InterPro"/>
</dbReference>
<dbReference type="Pfam" id="PF01494">
    <property type="entry name" value="FAD_binding_3"/>
    <property type="match status" value="1"/>
</dbReference>
<dbReference type="InterPro" id="IPR002938">
    <property type="entry name" value="FAD-bd"/>
</dbReference>
<evidence type="ECO:0000256" key="1">
    <source>
        <dbReference type="ARBA" id="ARBA00023002"/>
    </source>
</evidence>
<dbReference type="PRINTS" id="PR00420">
    <property type="entry name" value="RNGMNOXGNASE"/>
</dbReference>
<dbReference type="SUPFAM" id="SSF51905">
    <property type="entry name" value="FAD/NAD(P)-binding domain"/>
    <property type="match status" value="1"/>
</dbReference>
<dbReference type="PATRIC" id="fig|1246995.3.peg.2379"/>
<dbReference type="OrthoDB" id="3169239at2"/>
<dbReference type="Gene3D" id="3.30.9.20">
    <property type="match status" value="1"/>
</dbReference>
<sequence length="413" mass="45986">MRINCVGGGPAGLYFAVLVKLADPAHEVVVVERNPAGVTYGWGVVFWDDLLDDLFRHDPVSASRIWEAAAKWDEYEVRATGKATTHLAGYGFSLGRKILLDILAQRAAELGVEIHYRDELTDLSDLPEADLVVACDGARSRLREQFTEHFGADIETGRNKYIWLGTPHVFKTFTFGFEQTPAGWVWFHAYPFTADRSTFIVECSPETWAGLEFDRLDAAAGTAKLEQIFATHLNGQQLIDHRAEVGGTGWLNFRRLTNQRWDHGNLVLMGDAAHTTHFAIGSGTKLAMQDAMALADAVSSGDALAVALERYESTRKAALAPLQRAAKASSEWFERVPDYTDLPAKQFSYALSDRRGEYPMWRYLLHVATQSTVPRTLLRWTLSARRWSRARRRPLASPIAPAGHSAPAVVTSR</sequence>
<dbReference type="eggNOG" id="COG0654">
    <property type="taxonomic scope" value="Bacteria"/>
</dbReference>
<dbReference type="EMBL" id="CP006272">
    <property type="protein sequence ID" value="AGZ40625.1"/>
    <property type="molecule type" value="Genomic_DNA"/>
</dbReference>
<dbReference type="GO" id="GO:0016491">
    <property type="term" value="F:oxidoreductase activity"/>
    <property type="evidence" value="ECO:0007669"/>
    <property type="project" value="UniProtKB-KW"/>
</dbReference>
<evidence type="ECO:0000313" key="5">
    <source>
        <dbReference type="Proteomes" id="UP000017746"/>
    </source>
</evidence>
<gene>
    <name evidence="4" type="ORF">AFR_11680</name>
</gene>
<name>U5VY43_9ACTN</name>
<protein>
    <submittedName>
        <fullName evidence="4">Putative hydroxylase</fullName>
    </submittedName>
</protein>
<dbReference type="Gene3D" id="3.50.50.60">
    <property type="entry name" value="FAD/NAD(P)-binding domain"/>
    <property type="match status" value="1"/>
</dbReference>
<dbReference type="STRING" id="1246995.AFR_11680"/>
<evidence type="ECO:0000256" key="2">
    <source>
        <dbReference type="ARBA" id="ARBA00023027"/>
    </source>
</evidence>
<keyword evidence="1" id="KW-0560">Oxidoreductase</keyword>
<dbReference type="InterPro" id="IPR050631">
    <property type="entry name" value="PheA/TfdB_FAD_monoxygenase"/>
</dbReference>
<dbReference type="RefSeq" id="WP_023360654.1">
    <property type="nucleotide sequence ID" value="NC_022657.1"/>
</dbReference>
<dbReference type="Proteomes" id="UP000017746">
    <property type="component" value="Chromosome"/>
</dbReference>
<evidence type="ECO:0000259" key="3">
    <source>
        <dbReference type="Pfam" id="PF01494"/>
    </source>
</evidence>
<dbReference type="AlphaFoldDB" id="U5VY43"/>
<feature type="domain" description="FAD-binding" evidence="3">
    <location>
        <begin position="109"/>
        <end position="319"/>
    </location>
</feature>
<dbReference type="HOGENOM" id="CLU_027335_1_0_11"/>
<reference evidence="4 5" key="1">
    <citation type="journal article" date="2014" name="J. Biotechnol.">
        <title>Complete genome sequence of the actinobacterium Actinoplanes friuliensis HAG 010964, producer of the lipopeptide antibiotic friulimycin.</title>
        <authorList>
            <person name="Ruckert C."/>
            <person name="Szczepanowski R."/>
            <person name="Albersmeier A."/>
            <person name="Goesmann A."/>
            <person name="Fischer N."/>
            <person name="Steinkamper A."/>
            <person name="Puhler A."/>
            <person name="Biener R."/>
            <person name="Schwartz D."/>
            <person name="Kalinowski J."/>
        </authorList>
    </citation>
    <scope>NUCLEOTIDE SEQUENCE [LARGE SCALE GENOMIC DNA]</scope>
    <source>
        <strain evidence="4 5">DSM 7358</strain>
    </source>
</reference>
<keyword evidence="2" id="KW-0520">NAD</keyword>
<keyword evidence="5" id="KW-1185">Reference proteome</keyword>
<dbReference type="PANTHER" id="PTHR43476:SF4">
    <property type="entry name" value="BLR0106 PROTEIN"/>
    <property type="match status" value="1"/>
</dbReference>
<organism evidence="4 5">
    <name type="scientific">Actinoplanes friuliensis DSM 7358</name>
    <dbReference type="NCBI Taxonomy" id="1246995"/>
    <lineage>
        <taxon>Bacteria</taxon>
        <taxon>Bacillati</taxon>
        <taxon>Actinomycetota</taxon>
        <taxon>Actinomycetes</taxon>
        <taxon>Micromonosporales</taxon>
        <taxon>Micromonosporaceae</taxon>
        <taxon>Actinoplanes</taxon>
    </lineage>
</organism>
<dbReference type="InterPro" id="IPR036188">
    <property type="entry name" value="FAD/NAD-bd_sf"/>
</dbReference>
<proteinExistence type="predicted"/>
<evidence type="ECO:0000313" key="4">
    <source>
        <dbReference type="EMBL" id="AGZ40625.1"/>
    </source>
</evidence>